<evidence type="ECO:0000313" key="1">
    <source>
        <dbReference type="EMBL" id="SVA86849.1"/>
    </source>
</evidence>
<gene>
    <name evidence="1" type="ORF">METZ01_LOCUS139703</name>
</gene>
<organism evidence="1">
    <name type="scientific">marine metagenome</name>
    <dbReference type="NCBI Taxonomy" id="408172"/>
    <lineage>
        <taxon>unclassified sequences</taxon>
        <taxon>metagenomes</taxon>
        <taxon>ecological metagenomes</taxon>
    </lineage>
</organism>
<dbReference type="AlphaFoldDB" id="A0A381ZCA6"/>
<name>A0A381ZCA6_9ZZZZ</name>
<protein>
    <submittedName>
        <fullName evidence="1">Uncharacterized protein</fullName>
    </submittedName>
</protein>
<feature type="non-terminal residue" evidence="1">
    <location>
        <position position="91"/>
    </location>
</feature>
<accession>A0A381ZCA6</accession>
<dbReference type="EMBL" id="UINC01020759">
    <property type="protein sequence ID" value="SVA86849.1"/>
    <property type="molecule type" value="Genomic_DNA"/>
</dbReference>
<reference evidence="1" key="1">
    <citation type="submission" date="2018-05" db="EMBL/GenBank/DDBJ databases">
        <authorList>
            <person name="Lanie J.A."/>
            <person name="Ng W.-L."/>
            <person name="Kazmierczak K.M."/>
            <person name="Andrzejewski T.M."/>
            <person name="Davidsen T.M."/>
            <person name="Wayne K.J."/>
            <person name="Tettelin H."/>
            <person name="Glass J.I."/>
            <person name="Rusch D."/>
            <person name="Podicherti R."/>
            <person name="Tsui H.-C.T."/>
            <person name="Winkler M.E."/>
        </authorList>
    </citation>
    <scope>NUCLEOTIDE SEQUENCE</scope>
</reference>
<sequence length="91" mass="9775">MEFITRKHISRRTMLRGVGATIGLPLLDAMVPAQSAWASSPEAAAAERTRLVCIEQVHGAAGCNELGASLNLWNPKAEGRDFDLSPTSLRS</sequence>
<proteinExistence type="predicted"/>
<dbReference type="PROSITE" id="PS51318">
    <property type="entry name" value="TAT"/>
    <property type="match status" value="1"/>
</dbReference>
<dbReference type="InterPro" id="IPR006311">
    <property type="entry name" value="TAT_signal"/>
</dbReference>